<feature type="domain" description="CIROZ beta" evidence="1">
    <location>
        <begin position="4"/>
        <end position="108"/>
    </location>
</feature>
<proteinExistence type="predicted"/>
<name>A0AAW0IA63_MYOGA</name>
<keyword evidence="3" id="KW-1185">Reference proteome</keyword>
<dbReference type="EMBL" id="JBBHLL010000181">
    <property type="protein sequence ID" value="KAK7811119.1"/>
    <property type="molecule type" value="Genomic_DNA"/>
</dbReference>
<dbReference type="Pfam" id="PF15094">
    <property type="entry name" value="DUF4556"/>
    <property type="match status" value="1"/>
</dbReference>
<evidence type="ECO:0000313" key="3">
    <source>
        <dbReference type="Proteomes" id="UP001488838"/>
    </source>
</evidence>
<dbReference type="AlphaFoldDB" id="A0AAW0IA63"/>
<evidence type="ECO:0000313" key="2">
    <source>
        <dbReference type="EMBL" id="KAK7811119.1"/>
    </source>
</evidence>
<sequence>MRMSSQPGSEVSVYIPKQRLGLVRRGLRVEESLSPRFLRVHQSNTFTVTEDRDFVVVSIPAGLLLPDQPCPDARESPGTQAFYRVDLSLAFAEMVSPVHWRVENFFQCVGK</sequence>
<evidence type="ECO:0000259" key="1">
    <source>
        <dbReference type="Pfam" id="PF15094"/>
    </source>
</evidence>
<dbReference type="Proteomes" id="UP001488838">
    <property type="component" value="Unassembled WGS sequence"/>
</dbReference>
<dbReference type="InterPro" id="IPR049521">
    <property type="entry name" value="CIROZ_b"/>
</dbReference>
<comment type="caution">
    <text evidence="2">The sequence shown here is derived from an EMBL/GenBank/DDBJ whole genome shotgun (WGS) entry which is preliminary data.</text>
</comment>
<gene>
    <name evidence="2" type="ORF">U0070_016059</name>
</gene>
<dbReference type="InterPro" id="IPR027956">
    <property type="entry name" value="CIROZ"/>
</dbReference>
<protein>
    <recommendedName>
        <fullName evidence="1">CIROZ beta domain-containing protein</fullName>
    </recommendedName>
</protein>
<accession>A0AAW0IA63</accession>
<dbReference type="PANTHER" id="PTHR38653">
    <property type="entry name" value="GENE 572-RELATED"/>
    <property type="match status" value="1"/>
</dbReference>
<dbReference type="PANTHER" id="PTHR38653:SF1">
    <property type="entry name" value="GENE 572-RELATED"/>
    <property type="match status" value="1"/>
</dbReference>
<organism evidence="2 3">
    <name type="scientific">Myodes glareolus</name>
    <name type="common">Bank vole</name>
    <name type="synonym">Clethrionomys glareolus</name>
    <dbReference type="NCBI Taxonomy" id="447135"/>
    <lineage>
        <taxon>Eukaryota</taxon>
        <taxon>Metazoa</taxon>
        <taxon>Chordata</taxon>
        <taxon>Craniata</taxon>
        <taxon>Vertebrata</taxon>
        <taxon>Euteleostomi</taxon>
        <taxon>Mammalia</taxon>
        <taxon>Eutheria</taxon>
        <taxon>Euarchontoglires</taxon>
        <taxon>Glires</taxon>
        <taxon>Rodentia</taxon>
        <taxon>Myomorpha</taxon>
        <taxon>Muroidea</taxon>
        <taxon>Cricetidae</taxon>
        <taxon>Arvicolinae</taxon>
        <taxon>Myodes</taxon>
    </lineage>
</organism>
<reference evidence="2 3" key="1">
    <citation type="journal article" date="2023" name="bioRxiv">
        <title>Conserved and derived expression patterns and positive selection on dental genes reveal complex evolutionary context of ever-growing rodent molars.</title>
        <authorList>
            <person name="Calamari Z.T."/>
            <person name="Song A."/>
            <person name="Cohen E."/>
            <person name="Akter M."/>
            <person name="Roy R.D."/>
            <person name="Hallikas O."/>
            <person name="Christensen M.M."/>
            <person name="Li P."/>
            <person name="Marangoni P."/>
            <person name="Jernvall J."/>
            <person name="Klein O.D."/>
        </authorList>
    </citation>
    <scope>NUCLEOTIDE SEQUENCE [LARGE SCALE GENOMIC DNA]</scope>
    <source>
        <strain evidence="2">V071</strain>
    </source>
</reference>